<evidence type="ECO:0000256" key="4">
    <source>
        <dbReference type="ARBA" id="ARBA00022452"/>
    </source>
</evidence>
<name>B0NV91_BACSE</name>
<comment type="similarity">
    <text evidence="2">Belongs to the outer membrane factor (OMF) (TC 1.B.17) family.</text>
</comment>
<keyword evidence="7" id="KW-0998">Cell outer membrane</keyword>
<comment type="subcellular location">
    <subcellularLocation>
        <location evidence="1">Cell outer membrane</location>
    </subcellularLocation>
</comment>
<dbReference type="InterPro" id="IPR003423">
    <property type="entry name" value="OMP_efflux"/>
</dbReference>
<evidence type="ECO:0000256" key="8">
    <source>
        <dbReference type="SAM" id="Coils"/>
    </source>
</evidence>
<feature type="coiled-coil region" evidence="8">
    <location>
        <begin position="126"/>
        <end position="216"/>
    </location>
</feature>
<dbReference type="Proteomes" id="UP000004713">
    <property type="component" value="Unassembled WGS sequence"/>
</dbReference>
<keyword evidence="6" id="KW-0472">Membrane</keyword>
<evidence type="ECO:0000256" key="6">
    <source>
        <dbReference type="ARBA" id="ARBA00023136"/>
    </source>
</evidence>
<dbReference type="eggNOG" id="COG1538">
    <property type="taxonomic scope" value="Bacteria"/>
</dbReference>
<keyword evidence="8" id="KW-0175">Coiled coil</keyword>
<dbReference type="AlphaFoldDB" id="B0NV91"/>
<dbReference type="HOGENOM" id="CLU_1173577_0_0_10"/>
<organism evidence="9 10">
    <name type="scientific">Bacteroides stercoris ATCC 43183</name>
    <dbReference type="NCBI Taxonomy" id="449673"/>
    <lineage>
        <taxon>Bacteria</taxon>
        <taxon>Pseudomonadati</taxon>
        <taxon>Bacteroidota</taxon>
        <taxon>Bacteroidia</taxon>
        <taxon>Bacteroidales</taxon>
        <taxon>Bacteroidaceae</taxon>
        <taxon>Bacteroides</taxon>
    </lineage>
</organism>
<dbReference type="GO" id="GO:0015562">
    <property type="term" value="F:efflux transmembrane transporter activity"/>
    <property type="evidence" value="ECO:0007669"/>
    <property type="project" value="InterPro"/>
</dbReference>
<dbReference type="EMBL" id="ABFZ02000022">
    <property type="protein sequence ID" value="EDS14283.1"/>
    <property type="molecule type" value="Genomic_DNA"/>
</dbReference>
<dbReference type="Pfam" id="PF02321">
    <property type="entry name" value="OEP"/>
    <property type="match status" value="1"/>
</dbReference>
<accession>B0NV91</accession>
<evidence type="ECO:0000256" key="3">
    <source>
        <dbReference type="ARBA" id="ARBA00022448"/>
    </source>
</evidence>
<keyword evidence="5" id="KW-0812">Transmembrane</keyword>
<dbReference type="Gene3D" id="1.20.1600.10">
    <property type="entry name" value="Outer membrane efflux proteins (OEP)"/>
    <property type="match status" value="1"/>
</dbReference>
<comment type="caution">
    <text evidence="9">The sequence shown here is derived from an EMBL/GenBank/DDBJ whole genome shotgun (WGS) entry which is preliminary data.</text>
</comment>
<reference evidence="9 10" key="2">
    <citation type="submission" date="2007-11" db="EMBL/GenBank/DDBJ databases">
        <authorList>
            <person name="Fulton L."/>
            <person name="Clifton S."/>
            <person name="Fulton B."/>
            <person name="Xu J."/>
            <person name="Minx P."/>
            <person name="Pepin K.H."/>
            <person name="Johnson M."/>
            <person name="Thiruvilangam P."/>
            <person name="Bhonagiri V."/>
            <person name="Nash W.E."/>
            <person name="Mardis E.R."/>
            <person name="Wilson R.K."/>
        </authorList>
    </citation>
    <scope>NUCLEOTIDE SEQUENCE [LARGE SCALE GENOMIC DNA]</scope>
    <source>
        <strain evidence="9 10">ATCC 43183</strain>
    </source>
</reference>
<evidence type="ECO:0000313" key="9">
    <source>
        <dbReference type="EMBL" id="EDS14283.1"/>
    </source>
</evidence>
<dbReference type="PANTHER" id="PTHR30026">
    <property type="entry name" value="OUTER MEMBRANE PROTEIN TOLC"/>
    <property type="match status" value="1"/>
</dbReference>
<keyword evidence="4" id="KW-1134">Transmembrane beta strand</keyword>
<proteinExistence type="inferred from homology"/>
<gene>
    <name evidence="9" type="ORF">BACSTE_03429</name>
</gene>
<dbReference type="InterPro" id="IPR051906">
    <property type="entry name" value="TolC-like"/>
</dbReference>
<sequence>MKQQELLHTSRIQLNELMASEDVDRPFIVEDSLINVSAKLNFDELWNATLQANAALLKAEQNNTLARLDYKKASSRDYPYIKMNGGYGYTLNKYDISANSRRSNLGLNFGVTVGFNLFDGNRRRELRNARIAVQNARLEREQLEQALRADLSNLWQAYQNNLQMLKLERQNLVAAKENHEIAMERYMLGNLSGIEMREAQKSLLDAEERILSAEYDTKLCEISLLQISGRVEQYLE</sequence>
<evidence type="ECO:0000256" key="5">
    <source>
        <dbReference type="ARBA" id="ARBA00022692"/>
    </source>
</evidence>
<dbReference type="GO" id="GO:0015288">
    <property type="term" value="F:porin activity"/>
    <property type="evidence" value="ECO:0007669"/>
    <property type="project" value="TreeGrafter"/>
</dbReference>
<protein>
    <submittedName>
        <fullName evidence="9">Outer membrane efflux protein</fullName>
    </submittedName>
</protein>
<reference evidence="9 10" key="1">
    <citation type="submission" date="2007-11" db="EMBL/GenBank/DDBJ databases">
        <title>Draft genome sequence of Bacteroides stercoris(ATCC 43183).</title>
        <authorList>
            <person name="Sudarsanam P."/>
            <person name="Ley R."/>
            <person name="Guruge J."/>
            <person name="Turnbaugh P.J."/>
            <person name="Mahowald M."/>
            <person name="Liep D."/>
            <person name="Gordon J."/>
        </authorList>
    </citation>
    <scope>NUCLEOTIDE SEQUENCE [LARGE SCALE GENOMIC DNA]</scope>
    <source>
        <strain evidence="9 10">ATCC 43183</strain>
    </source>
</reference>
<evidence type="ECO:0000313" key="10">
    <source>
        <dbReference type="Proteomes" id="UP000004713"/>
    </source>
</evidence>
<dbReference type="GO" id="GO:0009279">
    <property type="term" value="C:cell outer membrane"/>
    <property type="evidence" value="ECO:0007669"/>
    <property type="project" value="UniProtKB-SubCell"/>
</dbReference>
<dbReference type="PANTHER" id="PTHR30026:SF20">
    <property type="entry name" value="OUTER MEMBRANE PROTEIN TOLC"/>
    <property type="match status" value="1"/>
</dbReference>
<evidence type="ECO:0000256" key="1">
    <source>
        <dbReference type="ARBA" id="ARBA00004442"/>
    </source>
</evidence>
<evidence type="ECO:0000256" key="7">
    <source>
        <dbReference type="ARBA" id="ARBA00023237"/>
    </source>
</evidence>
<evidence type="ECO:0000256" key="2">
    <source>
        <dbReference type="ARBA" id="ARBA00007613"/>
    </source>
</evidence>
<dbReference type="SUPFAM" id="SSF56954">
    <property type="entry name" value="Outer membrane efflux proteins (OEP)"/>
    <property type="match status" value="1"/>
</dbReference>
<dbReference type="GO" id="GO:1990281">
    <property type="term" value="C:efflux pump complex"/>
    <property type="evidence" value="ECO:0007669"/>
    <property type="project" value="TreeGrafter"/>
</dbReference>
<keyword evidence="3" id="KW-0813">Transport</keyword>